<feature type="compositionally biased region" description="Gly residues" evidence="1">
    <location>
        <begin position="225"/>
        <end position="235"/>
    </location>
</feature>
<proteinExistence type="predicted"/>
<reference evidence="2 3" key="1">
    <citation type="submission" date="2021-03" db="EMBL/GenBank/DDBJ databases">
        <title>Genomic Encyclopedia of Type Strains, Phase IV (KMG-IV): sequencing the most valuable type-strain genomes for metagenomic binning, comparative biology and taxonomic classification.</title>
        <authorList>
            <person name="Goeker M."/>
        </authorList>
    </citation>
    <scope>NUCLEOTIDE SEQUENCE [LARGE SCALE GENOMIC DNA]</scope>
    <source>
        <strain evidence="2 3">DSM 40499</strain>
    </source>
</reference>
<dbReference type="EMBL" id="JAGGLP010000008">
    <property type="protein sequence ID" value="MBP2051256.1"/>
    <property type="molecule type" value="Genomic_DNA"/>
</dbReference>
<sequence length="235" mass="24511">MGEAQPAGLAVKAQHRLGHGQGDQFRVGQPGRPAAPPRGLQMVIDMHVQCGQEGVQFGRHNLMLDTLPASVNPAIGTTRLALRAGLEGRFLGALRADVPIDGSATAERALEELQLEPVGDGSTSLSHFLRNHGTLDQFREYAALRSGARPAGRRVGSSSRPIDLSAVVPHIARPVSCRGCIACTTCHRGTASVSGQFCGSVMGLWPASVTRPPQWQAGHPAPGPSGAGRVHGGHG</sequence>
<evidence type="ECO:0000256" key="1">
    <source>
        <dbReference type="SAM" id="MobiDB-lite"/>
    </source>
</evidence>
<evidence type="ECO:0000313" key="3">
    <source>
        <dbReference type="Proteomes" id="UP001519309"/>
    </source>
</evidence>
<feature type="region of interest" description="Disordered" evidence="1">
    <location>
        <begin position="209"/>
        <end position="235"/>
    </location>
</feature>
<dbReference type="Proteomes" id="UP001519309">
    <property type="component" value="Unassembled WGS sequence"/>
</dbReference>
<organism evidence="2 3">
    <name type="scientific">Streptomyces griseochromogenes</name>
    <dbReference type="NCBI Taxonomy" id="68214"/>
    <lineage>
        <taxon>Bacteria</taxon>
        <taxon>Bacillati</taxon>
        <taxon>Actinomycetota</taxon>
        <taxon>Actinomycetes</taxon>
        <taxon>Kitasatosporales</taxon>
        <taxon>Streptomycetaceae</taxon>
        <taxon>Streptomyces</taxon>
    </lineage>
</organism>
<name>A0ABS4LVX2_9ACTN</name>
<comment type="caution">
    <text evidence="2">The sequence shown here is derived from an EMBL/GenBank/DDBJ whole genome shotgun (WGS) entry which is preliminary data.</text>
</comment>
<keyword evidence="3" id="KW-1185">Reference proteome</keyword>
<gene>
    <name evidence="2" type="ORF">J2Z21_004227</name>
</gene>
<protein>
    <submittedName>
        <fullName evidence="2">Uncharacterized protein</fullName>
    </submittedName>
</protein>
<accession>A0ABS4LVX2</accession>
<evidence type="ECO:0000313" key="2">
    <source>
        <dbReference type="EMBL" id="MBP2051256.1"/>
    </source>
</evidence>